<organism evidence="2 3">
    <name type="scientific">Denitrificimonas halotolerans</name>
    <dbReference type="NCBI Taxonomy" id="3098930"/>
    <lineage>
        <taxon>Bacteria</taxon>
        <taxon>Pseudomonadati</taxon>
        <taxon>Pseudomonadota</taxon>
        <taxon>Gammaproteobacteria</taxon>
        <taxon>Pseudomonadales</taxon>
        <taxon>Pseudomonadaceae</taxon>
        <taxon>Denitrificimonas</taxon>
    </lineage>
</organism>
<dbReference type="SUPFAM" id="SSF47413">
    <property type="entry name" value="lambda repressor-like DNA-binding domains"/>
    <property type="match status" value="1"/>
</dbReference>
<gene>
    <name evidence="2" type="ORF">TOI97_07465</name>
</gene>
<name>A0ABU5GRD3_9GAMM</name>
<evidence type="ECO:0000313" key="3">
    <source>
        <dbReference type="Proteomes" id="UP001294570"/>
    </source>
</evidence>
<feature type="domain" description="HTH cro/C1-type" evidence="1">
    <location>
        <begin position="32"/>
        <end position="86"/>
    </location>
</feature>
<protein>
    <submittedName>
        <fullName evidence="2">Helix-turn-helix transcriptional regulator</fullName>
    </submittedName>
</protein>
<accession>A0ABU5GRD3</accession>
<reference evidence="2 3" key="1">
    <citation type="submission" date="2023-12" db="EMBL/GenBank/DDBJ databases">
        <title>Denitrificimonas halotolerans sp. nov.,a novel species isolated from landfill leachate.</title>
        <authorList>
            <person name="Wang S."/>
        </authorList>
    </citation>
    <scope>NUCLEOTIDE SEQUENCE [LARGE SCALE GENOMIC DNA]</scope>
    <source>
        <strain evidence="2 3">JX-1</strain>
    </source>
</reference>
<dbReference type="InterPro" id="IPR001387">
    <property type="entry name" value="Cro/C1-type_HTH"/>
</dbReference>
<dbReference type="PROSITE" id="PS50943">
    <property type="entry name" value="HTH_CROC1"/>
    <property type="match status" value="1"/>
</dbReference>
<dbReference type="Proteomes" id="UP001294570">
    <property type="component" value="Unassembled WGS sequence"/>
</dbReference>
<dbReference type="CDD" id="cd00093">
    <property type="entry name" value="HTH_XRE"/>
    <property type="match status" value="1"/>
</dbReference>
<sequence length="148" mass="16535">MLSNQLAELWQESMQDEGFRFELKAQEVAVGLASAVAASGMTQKALADKLGWTTSRVSKVLHGATNLTLKTLFEVCEALNIEFDIAFDREGVRQEEIAVTQLKHQELEAMLQTAEQINKAQWQQSQSSRSIVRQYTYSSPIDLPGMQA</sequence>
<proteinExistence type="predicted"/>
<dbReference type="Pfam" id="PF01381">
    <property type="entry name" value="HTH_3"/>
    <property type="match status" value="1"/>
</dbReference>
<dbReference type="SMART" id="SM00530">
    <property type="entry name" value="HTH_XRE"/>
    <property type="match status" value="1"/>
</dbReference>
<dbReference type="InterPro" id="IPR010982">
    <property type="entry name" value="Lambda_DNA-bd_dom_sf"/>
</dbReference>
<dbReference type="RefSeq" id="WP_321553497.1">
    <property type="nucleotide sequence ID" value="NZ_JAXIVU010000008.1"/>
</dbReference>
<evidence type="ECO:0000313" key="2">
    <source>
        <dbReference type="EMBL" id="MDY7219404.1"/>
    </source>
</evidence>
<dbReference type="Gene3D" id="1.10.260.40">
    <property type="entry name" value="lambda repressor-like DNA-binding domains"/>
    <property type="match status" value="1"/>
</dbReference>
<evidence type="ECO:0000259" key="1">
    <source>
        <dbReference type="PROSITE" id="PS50943"/>
    </source>
</evidence>
<comment type="caution">
    <text evidence="2">The sequence shown here is derived from an EMBL/GenBank/DDBJ whole genome shotgun (WGS) entry which is preliminary data.</text>
</comment>
<keyword evidence="3" id="KW-1185">Reference proteome</keyword>
<dbReference type="EMBL" id="JAXIVU010000008">
    <property type="protein sequence ID" value="MDY7219404.1"/>
    <property type="molecule type" value="Genomic_DNA"/>
</dbReference>